<dbReference type="NCBIfam" id="NF046080">
    <property type="entry name" value="PID_CTERM"/>
    <property type="match status" value="1"/>
</dbReference>
<evidence type="ECO:0000313" key="3">
    <source>
        <dbReference type="Proteomes" id="UP001491088"/>
    </source>
</evidence>
<protein>
    <recommendedName>
        <fullName evidence="4">XapX domain-containing protein</fullName>
    </recommendedName>
</protein>
<keyword evidence="1" id="KW-1133">Transmembrane helix</keyword>
<evidence type="ECO:0000313" key="2">
    <source>
        <dbReference type="EMBL" id="WYW56876.1"/>
    </source>
</evidence>
<feature type="transmembrane region" description="Helical" evidence="1">
    <location>
        <begin position="20"/>
        <end position="38"/>
    </location>
</feature>
<reference evidence="2 3" key="1">
    <citation type="submission" date="2024-03" db="EMBL/GenBank/DDBJ databases">
        <authorList>
            <person name="Cao K."/>
        </authorList>
    </citation>
    <scope>NUCLEOTIDE SEQUENCE [LARGE SCALE GENOMIC DNA]</scope>
    <source>
        <strain evidence="2 3">MCCC 1K00696</strain>
    </source>
</reference>
<feature type="transmembrane region" description="Helical" evidence="1">
    <location>
        <begin position="50"/>
        <end position="68"/>
    </location>
</feature>
<sequence length="78" mass="8584">MTFIFVCVLYNRKQEMNLRFIIIFVVVLTVPFLGYSQMVPPPIPPPPPPGLPIDGFTGVLLAIGVAYGSKKLFKDSSS</sequence>
<evidence type="ECO:0000256" key="1">
    <source>
        <dbReference type="SAM" id="Phobius"/>
    </source>
</evidence>
<proteinExistence type="predicted"/>
<dbReference type="Proteomes" id="UP001491088">
    <property type="component" value="Chromosome"/>
</dbReference>
<keyword evidence="1" id="KW-0812">Transmembrane</keyword>
<evidence type="ECO:0008006" key="4">
    <source>
        <dbReference type="Google" id="ProtNLM"/>
    </source>
</evidence>
<gene>
    <name evidence="2" type="ORF">WG950_06425</name>
</gene>
<dbReference type="InterPro" id="IPR058207">
    <property type="entry name" value="PID_CTERM"/>
</dbReference>
<keyword evidence="3" id="KW-1185">Reference proteome</keyword>
<dbReference type="EMBL" id="CP150496">
    <property type="protein sequence ID" value="WYW56876.1"/>
    <property type="molecule type" value="Genomic_DNA"/>
</dbReference>
<keyword evidence="1" id="KW-0472">Membrane</keyword>
<name>A0ABZ2TUQ2_9FLAO</name>
<organism evidence="2 3">
    <name type="scientific">Polaribacter marinaquae</name>
    <dbReference type="NCBI Taxonomy" id="1642819"/>
    <lineage>
        <taxon>Bacteria</taxon>
        <taxon>Pseudomonadati</taxon>
        <taxon>Bacteroidota</taxon>
        <taxon>Flavobacteriia</taxon>
        <taxon>Flavobacteriales</taxon>
        <taxon>Flavobacteriaceae</taxon>
    </lineage>
</organism>
<dbReference type="RefSeq" id="WP_340934979.1">
    <property type="nucleotide sequence ID" value="NZ_CP150496.1"/>
</dbReference>
<accession>A0ABZ2TUQ2</accession>